<feature type="binding site" evidence="4">
    <location>
        <position position="361"/>
    </location>
    <ligand>
        <name>Fe cation</name>
        <dbReference type="ChEBI" id="CHEBI:24875"/>
    </ligand>
</feature>
<dbReference type="InterPro" id="IPR051012">
    <property type="entry name" value="CellSynth/LPSAsmb/PSIAsmb"/>
</dbReference>
<keyword evidence="4" id="KW-0997">Cell inner membrane</keyword>
<dbReference type="PANTHER" id="PTHR45586:SF1">
    <property type="entry name" value="LIPOPOLYSACCHARIDE ASSEMBLY PROTEIN B"/>
    <property type="match status" value="1"/>
</dbReference>
<gene>
    <name evidence="4" type="primary">lapB</name>
    <name evidence="7" type="ORF">THII_0037</name>
</gene>
<dbReference type="Pfam" id="PF18073">
    <property type="entry name" value="Zn_ribbon_LapB"/>
    <property type="match status" value="1"/>
</dbReference>
<feature type="binding site" evidence="4">
    <location>
        <position position="375"/>
    </location>
    <ligand>
        <name>Fe cation</name>
        <dbReference type="ChEBI" id="CHEBI:24875"/>
    </ligand>
</feature>
<proteinExistence type="inferred from homology"/>
<comment type="subcellular location">
    <subcellularLocation>
        <location evidence="4">Cell inner membrane</location>
        <topology evidence="4">Single-pass membrane protein</topology>
        <orientation evidence="4">Cytoplasmic side</orientation>
    </subcellularLocation>
</comment>
<dbReference type="InterPro" id="IPR019734">
    <property type="entry name" value="TPR_rpt"/>
</dbReference>
<dbReference type="Proteomes" id="UP000031623">
    <property type="component" value="Chromosome"/>
</dbReference>
<dbReference type="GO" id="GO:0005506">
    <property type="term" value="F:iron ion binding"/>
    <property type="evidence" value="ECO:0007669"/>
    <property type="project" value="UniProtKB-UniRule"/>
</dbReference>
<evidence type="ECO:0000256" key="3">
    <source>
        <dbReference type="ARBA" id="ARBA00022803"/>
    </source>
</evidence>
<feature type="binding site" evidence="4">
    <location>
        <position position="358"/>
    </location>
    <ligand>
        <name>Fe cation</name>
        <dbReference type="ChEBI" id="CHEBI:24875"/>
    </ligand>
</feature>
<evidence type="ECO:0000259" key="6">
    <source>
        <dbReference type="Pfam" id="PF18073"/>
    </source>
</evidence>
<dbReference type="InterPro" id="IPR041166">
    <property type="entry name" value="Rubredoxin_2"/>
</dbReference>
<keyword evidence="3 4" id="KW-0802">TPR repeat</keyword>
<dbReference type="HOGENOM" id="CLU_059365_1_0_6"/>
<dbReference type="PROSITE" id="PS50005">
    <property type="entry name" value="TPR"/>
    <property type="match status" value="1"/>
</dbReference>
<comment type="function">
    <text evidence="4">Modulates cellular lipopolysaccharide (LPS) levels by regulating LpxC, which is involved in lipid A biosynthesis. May act by modulating the proteolytic activity of FtsH towards LpxC. May also coordinate assembly of proteins involved in LPS synthesis at the plasma membrane.</text>
</comment>
<evidence type="ECO:0000256" key="5">
    <source>
        <dbReference type="PROSITE-ProRule" id="PRU00339"/>
    </source>
</evidence>
<protein>
    <recommendedName>
        <fullName evidence="4">Lipopolysaccharide assembly protein B</fullName>
    </recommendedName>
</protein>
<dbReference type="AlphaFoldDB" id="A0A090ACC8"/>
<evidence type="ECO:0000313" key="7">
    <source>
        <dbReference type="EMBL" id="BAP54334.1"/>
    </source>
</evidence>
<keyword evidence="7" id="KW-0346">Stress response</keyword>
<dbReference type="Gene3D" id="1.25.40.10">
    <property type="entry name" value="Tetratricopeptide repeat domain"/>
    <property type="match status" value="2"/>
</dbReference>
<keyword evidence="4" id="KW-1133">Transmembrane helix</keyword>
<dbReference type="InterPro" id="IPR030865">
    <property type="entry name" value="LapB"/>
</dbReference>
<dbReference type="GO" id="GO:0009898">
    <property type="term" value="C:cytoplasmic side of plasma membrane"/>
    <property type="evidence" value="ECO:0007669"/>
    <property type="project" value="UniProtKB-UniRule"/>
</dbReference>
<dbReference type="EMBL" id="AP014633">
    <property type="protein sequence ID" value="BAP54334.1"/>
    <property type="molecule type" value="Genomic_DNA"/>
</dbReference>
<dbReference type="GO" id="GO:0008653">
    <property type="term" value="P:lipopolysaccharide metabolic process"/>
    <property type="evidence" value="ECO:0007669"/>
    <property type="project" value="InterPro"/>
</dbReference>
<keyword evidence="4" id="KW-0812">Transmembrane</keyword>
<keyword evidence="8" id="KW-1185">Reference proteome</keyword>
<evidence type="ECO:0000313" key="8">
    <source>
        <dbReference type="Proteomes" id="UP000031623"/>
    </source>
</evidence>
<sequence>MIELLWLLVPVAVASGWWAARYGTLSHLTNTSFKLSPDYFKGLNYLLNEEPDKAIDVFIKLLDVNSDTVETHLALGTFFRRRGEVNRAIRLHQNLIARPALNSQQRNLALLELGQDYRQAGLLDRAEDLFQELIVSKTHQTSALHQLLDIYQQEQDWEQAIQTAKKLATVTSSKPMHTVIAQYYCEQAEYFYRQGQATMAFQAIKQALEIDPHCVRASLLQGQYALDNCQREQAIIAFKRVEQQDPDYLAEVIKPLQICYQENGQQAVFTHYLHQVLERYGGITPMLVLAKMIKQQEGDKPAVDFISKYMNKHPSVPGLNYLLDLALSTAAENVTREHLLLLKDIITQLVKNKPAYKCTHCGFTARKLHWQCPSCQQWSTLKPIQWVNGEFKSDD</sequence>
<dbReference type="GO" id="GO:0046890">
    <property type="term" value="P:regulation of lipid biosynthetic process"/>
    <property type="evidence" value="ECO:0007669"/>
    <property type="project" value="UniProtKB-UniRule"/>
</dbReference>
<feature type="domain" description="LapB rubredoxin metal binding" evidence="6">
    <location>
        <begin position="356"/>
        <end position="383"/>
    </location>
</feature>
<comment type="similarity">
    <text evidence="4">Belongs to the LapB family.</text>
</comment>
<dbReference type="Pfam" id="PF13432">
    <property type="entry name" value="TPR_16"/>
    <property type="match status" value="1"/>
</dbReference>
<accession>A0A090ACC8</accession>
<organism evidence="7 8">
    <name type="scientific">Thioploca ingrica</name>
    <dbReference type="NCBI Taxonomy" id="40754"/>
    <lineage>
        <taxon>Bacteria</taxon>
        <taxon>Pseudomonadati</taxon>
        <taxon>Pseudomonadota</taxon>
        <taxon>Gammaproteobacteria</taxon>
        <taxon>Thiotrichales</taxon>
        <taxon>Thiotrichaceae</taxon>
        <taxon>Thioploca</taxon>
    </lineage>
</organism>
<dbReference type="KEGG" id="tig:THII_0037"/>
<feature type="binding site" evidence="4">
    <location>
        <position position="372"/>
    </location>
    <ligand>
        <name>Fe cation</name>
        <dbReference type="ChEBI" id="CHEBI:24875"/>
    </ligand>
</feature>
<keyword evidence="4" id="KW-1003">Cell membrane</keyword>
<dbReference type="HAMAP" id="MF_00994">
    <property type="entry name" value="LPS_assembly_LapB"/>
    <property type="match status" value="1"/>
</dbReference>
<dbReference type="STRING" id="40754.THII_0037"/>
<dbReference type="NCBIfam" id="NF008757">
    <property type="entry name" value="PRK11788.1-5"/>
    <property type="match status" value="1"/>
</dbReference>
<evidence type="ECO:0000256" key="1">
    <source>
        <dbReference type="ARBA" id="ARBA00022723"/>
    </source>
</evidence>
<dbReference type="Pfam" id="PF13176">
    <property type="entry name" value="TPR_7"/>
    <property type="match status" value="1"/>
</dbReference>
<dbReference type="InterPro" id="IPR011990">
    <property type="entry name" value="TPR-like_helical_dom_sf"/>
</dbReference>
<dbReference type="SMART" id="SM00028">
    <property type="entry name" value="TPR"/>
    <property type="match status" value="5"/>
</dbReference>
<dbReference type="OrthoDB" id="507476at2"/>
<dbReference type="PANTHER" id="PTHR45586">
    <property type="entry name" value="TPR REPEAT-CONTAINING PROTEIN PA4667"/>
    <property type="match status" value="1"/>
</dbReference>
<keyword evidence="2 4" id="KW-0677">Repeat</keyword>
<name>A0A090ACC8_9GAMM</name>
<feature type="repeat" description="TPR" evidence="5">
    <location>
        <begin position="181"/>
        <end position="214"/>
    </location>
</feature>
<feature type="topological domain" description="Cytoplasmic" evidence="4">
    <location>
        <begin position="21"/>
        <end position="395"/>
    </location>
</feature>
<keyword evidence="4" id="KW-0408">Iron</keyword>
<evidence type="ECO:0000256" key="2">
    <source>
        <dbReference type="ARBA" id="ARBA00022737"/>
    </source>
</evidence>
<keyword evidence="1 4" id="KW-0479">Metal-binding</keyword>
<reference evidence="7 8" key="1">
    <citation type="journal article" date="2014" name="ISME J.">
        <title>Ecophysiology of Thioploca ingrica as revealed by the complete genome sequence supplemented with proteomic evidence.</title>
        <authorList>
            <person name="Kojima H."/>
            <person name="Ogura Y."/>
            <person name="Yamamoto N."/>
            <person name="Togashi T."/>
            <person name="Mori H."/>
            <person name="Watanabe T."/>
            <person name="Nemoto F."/>
            <person name="Kurokawa K."/>
            <person name="Hayashi T."/>
            <person name="Fukui M."/>
        </authorList>
    </citation>
    <scope>NUCLEOTIDE SEQUENCE [LARGE SCALE GENOMIC DNA]</scope>
</reference>
<keyword evidence="4" id="KW-0472">Membrane</keyword>
<evidence type="ECO:0000256" key="4">
    <source>
        <dbReference type="HAMAP-Rule" id="MF_00994"/>
    </source>
</evidence>
<dbReference type="SUPFAM" id="SSF81901">
    <property type="entry name" value="HCP-like"/>
    <property type="match status" value="1"/>
</dbReference>